<dbReference type="PANTHER" id="PTHR22984:SF25">
    <property type="entry name" value="PROTEIN KINASE DOMAIN-CONTAINING PROTEIN"/>
    <property type="match status" value="1"/>
</dbReference>
<comment type="similarity">
    <text evidence="2">Belongs to the protein kinase superfamily. CAMK Ser/Thr protein kinase family. PIM subfamily.</text>
</comment>
<evidence type="ECO:0000256" key="8">
    <source>
        <dbReference type="ARBA" id="ARBA00022840"/>
    </source>
</evidence>
<dbReference type="InterPro" id="IPR000719">
    <property type="entry name" value="Prot_kinase_dom"/>
</dbReference>
<comment type="catalytic activity">
    <reaction evidence="9">
        <text>L-threonyl-[protein] + ATP = O-phospho-L-threonyl-[protein] + ADP + H(+)</text>
        <dbReference type="Rhea" id="RHEA:46608"/>
        <dbReference type="Rhea" id="RHEA-COMP:11060"/>
        <dbReference type="Rhea" id="RHEA-COMP:11605"/>
        <dbReference type="ChEBI" id="CHEBI:15378"/>
        <dbReference type="ChEBI" id="CHEBI:30013"/>
        <dbReference type="ChEBI" id="CHEBI:30616"/>
        <dbReference type="ChEBI" id="CHEBI:61977"/>
        <dbReference type="ChEBI" id="CHEBI:456216"/>
        <dbReference type="EC" id="2.7.11.1"/>
    </reaction>
</comment>
<evidence type="ECO:0000256" key="3">
    <source>
        <dbReference type="ARBA" id="ARBA00012513"/>
    </source>
</evidence>
<dbReference type="PROSITE" id="PS50011">
    <property type="entry name" value="PROTEIN_KINASE_DOM"/>
    <property type="match status" value="1"/>
</dbReference>
<evidence type="ECO:0000256" key="9">
    <source>
        <dbReference type="ARBA" id="ARBA00047899"/>
    </source>
</evidence>
<dbReference type="AlphaFoldDB" id="A0A851UYU4"/>
<dbReference type="Pfam" id="PF00069">
    <property type="entry name" value="Pkinase"/>
    <property type="match status" value="1"/>
</dbReference>
<dbReference type="InterPro" id="IPR051138">
    <property type="entry name" value="PIM_Ser/Thr_kinase"/>
</dbReference>
<keyword evidence="13" id="KW-1185">Reference proteome</keyword>
<feature type="non-terminal residue" evidence="12">
    <location>
        <position position="92"/>
    </location>
</feature>
<dbReference type="EC" id="2.7.11.1" evidence="3"/>
<keyword evidence="4" id="KW-0723">Serine/threonine-protein kinase</keyword>
<evidence type="ECO:0000313" key="13">
    <source>
        <dbReference type="Proteomes" id="UP000623542"/>
    </source>
</evidence>
<keyword evidence="7 12" id="KW-0418">Kinase</keyword>
<dbReference type="GO" id="GO:0043657">
    <property type="term" value="C:host cell"/>
    <property type="evidence" value="ECO:0007669"/>
    <property type="project" value="UniProtKB-SubCell"/>
</dbReference>
<dbReference type="PANTHER" id="PTHR22984">
    <property type="entry name" value="SERINE/THREONINE-PROTEIN KINASE PIM"/>
    <property type="match status" value="1"/>
</dbReference>
<dbReference type="Gene3D" id="1.10.510.10">
    <property type="entry name" value="Transferase(Phosphotransferase) domain 1"/>
    <property type="match status" value="1"/>
</dbReference>
<sequence>SIGTPLYSPPEWKELGWYYGEAATVWSLGILLHEMVCGKHPFRSGWNINRGQLSLPERLSQDCQLLIRWCLSTNTLERPSLDDLLCDSWMQD</sequence>
<dbReference type="Proteomes" id="UP000623542">
    <property type="component" value="Unassembled WGS sequence"/>
</dbReference>
<evidence type="ECO:0000256" key="10">
    <source>
        <dbReference type="ARBA" id="ARBA00048679"/>
    </source>
</evidence>
<organism evidence="12 13">
    <name type="scientific">Elachura formosa</name>
    <name type="common">spotted wren-babbler</name>
    <dbReference type="NCBI Taxonomy" id="1463973"/>
    <lineage>
        <taxon>Eukaryota</taxon>
        <taxon>Metazoa</taxon>
        <taxon>Chordata</taxon>
        <taxon>Craniata</taxon>
        <taxon>Vertebrata</taxon>
        <taxon>Euteleostomi</taxon>
        <taxon>Archelosauria</taxon>
        <taxon>Archosauria</taxon>
        <taxon>Dinosauria</taxon>
        <taxon>Saurischia</taxon>
        <taxon>Theropoda</taxon>
        <taxon>Coelurosauria</taxon>
        <taxon>Aves</taxon>
        <taxon>Neognathae</taxon>
        <taxon>Neoaves</taxon>
        <taxon>Telluraves</taxon>
        <taxon>Australaves</taxon>
        <taxon>Passeriformes</taxon>
        <taxon>Elachuridae</taxon>
        <taxon>Elachura</taxon>
    </lineage>
</organism>
<dbReference type="OrthoDB" id="9331472at2759"/>
<evidence type="ECO:0000256" key="6">
    <source>
        <dbReference type="ARBA" id="ARBA00022741"/>
    </source>
</evidence>
<keyword evidence="6" id="KW-0547">Nucleotide-binding</keyword>
<dbReference type="GO" id="GO:0005737">
    <property type="term" value="C:cytoplasm"/>
    <property type="evidence" value="ECO:0007669"/>
    <property type="project" value="TreeGrafter"/>
</dbReference>
<evidence type="ECO:0000256" key="1">
    <source>
        <dbReference type="ARBA" id="ARBA00004340"/>
    </source>
</evidence>
<reference evidence="12" key="1">
    <citation type="submission" date="2019-09" db="EMBL/GenBank/DDBJ databases">
        <title>Bird 10,000 Genomes (B10K) Project - Family phase.</title>
        <authorList>
            <person name="Zhang G."/>
        </authorList>
    </citation>
    <scope>NUCLEOTIDE SEQUENCE</scope>
    <source>
        <strain evidence="12">B10K-IZCAS-20218</strain>
        <tissue evidence="12">Blood</tissue>
    </source>
</reference>
<keyword evidence="5" id="KW-0808">Transferase</keyword>
<feature type="domain" description="Protein kinase" evidence="11">
    <location>
        <begin position="1"/>
        <end position="90"/>
    </location>
</feature>
<dbReference type="InterPro" id="IPR011009">
    <property type="entry name" value="Kinase-like_dom_sf"/>
</dbReference>
<evidence type="ECO:0000256" key="4">
    <source>
        <dbReference type="ARBA" id="ARBA00022527"/>
    </source>
</evidence>
<comment type="subcellular location">
    <subcellularLocation>
        <location evidence="1">Host cell</location>
    </subcellularLocation>
</comment>
<proteinExistence type="inferred from homology"/>
<evidence type="ECO:0000256" key="7">
    <source>
        <dbReference type="ARBA" id="ARBA00022777"/>
    </source>
</evidence>
<name>A0A851UYU4_9PASS</name>
<evidence type="ECO:0000259" key="11">
    <source>
        <dbReference type="PROSITE" id="PS50011"/>
    </source>
</evidence>
<gene>
    <name evidence="12" type="primary">Pim1_8</name>
    <name evidence="12" type="ORF">ELAFOR_R09880</name>
</gene>
<evidence type="ECO:0000313" key="12">
    <source>
        <dbReference type="EMBL" id="NXD32433.1"/>
    </source>
</evidence>
<evidence type="ECO:0000256" key="2">
    <source>
        <dbReference type="ARBA" id="ARBA00005505"/>
    </source>
</evidence>
<accession>A0A851UYU4</accession>
<dbReference type="SUPFAM" id="SSF56112">
    <property type="entry name" value="Protein kinase-like (PK-like)"/>
    <property type="match status" value="1"/>
</dbReference>
<protein>
    <recommendedName>
        <fullName evidence="3">non-specific serine/threonine protein kinase</fullName>
        <ecNumber evidence="3">2.7.11.1</ecNumber>
    </recommendedName>
</protein>
<dbReference type="EMBL" id="WBNG01005391">
    <property type="protein sequence ID" value="NXD32433.1"/>
    <property type="molecule type" value="Genomic_DNA"/>
</dbReference>
<keyword evidence="8" id="KW-0067">ATP-binding</keyword>
<comment type="caution">
    <text evidence="12">The sequence shown here is derived from an EMBL/GenBank/DDBJ whole genome shotgun (WGS) entry which is preliminary data.</text>
</comment>
<dbReference type="GO" id="GO:0005524">
    <property type="term" value="F:ATP binding"/>
    <property type="evidence" value="ECO:0007669"/>
    <property type="project" value="UniProtKB-KW"/>
</dbReference>
<dbReference type="GO" id="GO:0004674">
    <property type="term" value="F:protein serine/threonine kinase activity"/>
    <property type="evidence" value="ECO:0007669"/>
    <property type="project" value="UniProtKB-KW"/>
</dbReference>
<comment type="catalytic activity">
    <reaction evidence="10">
        <text>L-seryl-[protein] + ATP = O-phospho-L-seryl-[protein] + ADP + H(+)</text>
        <dbReference type="Rhea" id="RHEA:17989"/>
        <dbReference type="Rhea" id="RHEA-COMP:9863"/>
        <dbReference type="Rhea" id="RHEA-COMP:11604"/>
        <dbReference type="ChEBI" id="CHEBI:15378"/>
        <dbReference type="ChEBI" id="CHEBI:29999"/>
        <dbReference type="ChEBI" id="CHEBI:30616"/>
        <dbReference type="ChEBI" id="CHEBI:83421"/>
        <dbReference type="ChEBI" id="CHEBI:456216"/>
        <dbReference type="EC" id="2.7.11.1"/>
    </reaction>
</comment>
<feature type="non-terminal residue" evidence="12">
    <location>
        <position position="1"/>
    </location>
</feature>
<evidence type="ECO:0000256" key="5">
    <source>
        <dbReference type="ARBA" id="ARBA00022679"/>
    </source>
</evidence>